<organism evidence="9 10">
    <name type="scientific">Apiospora kogelbergensis</name>
    <dbReference type="NCBI Taxonomy" id="1337665"/>
    <lineage>
        <taxon>Eukaryota</taxon>
        <taxon>Fungi</taxon>
        <taxon>Dikarya</taxon>
        <taxon>Ascomycota</taxon>
        <taxon>Pezizomycotina</taxon>
        <taxon>Sordariomycetes</taxon>
        <taxon>Xylariomycetidae</taxon>
        <taxon>Amphisphaeriales</taxon>
        <taxon>Apiosporaceae</taxon>
        <taxon>Apiospora</taxon>
    </lineage>
</organism>
<dbReference type="GO" id="GO:0016020">
    <property type="term" value="C:membrane"/>
    <property type="evidence" value="ECO:0007669"/>
    <property type="project" value="UniProtKB-SubCell"/>
</dbReference>
<keyword evidence="3 7" id="KW-1133">Transmembrane helix</keyword>
<evidence type="ECO:0000256" key="2">
    <source>
        <dbReference type="ARBA" id="ARBA00022692"/>
    </source>
</evidence>
<feature type="transmembrane region" description="Helical" evidence="7">
    <location>
        <begin position="127"/>
        <end position="147"/>
    </location>
</feature>
<keyword evidence="4 7" id="KW-0472">Membrane</keyword>
<dbReference type="Proteomes" id="UP001392437">
    <property type="component" value="Unassembled WGS sequence"/>
</dbReference>
<evidence type="ECO:0000313" key="10">
    <source>
        <dbReference type="Proteomes" id="UP001392437"/>
    </source>
</evidence>
<feature type="transmembrane region" description="Helical" evidence="7">
    <location>
        <begin position="16"/>
        <end position="38"/>
    </location>
</feature>
<evidence type="ECO:0000256" key="6">
    <source>
        <dbReference type="SAM" id="MobiDB-lite"/>
    </source>
</evidence>
<evidence type="ECO:0000256" key="5">
    <source>
        <dbReference type="ARBA" id="ARBA00038359"/>
    </source>
</evidence>
<evidence type="ECO:0000256" key="7">
    <source>
        <dbReference type="SAM" id="Phobius"/>
    </source>
</evidence>
<dbReference type="Pfam" id="PF20684">
    <property type="entry name" value="Fung_rhodopsin"/>
    <property type="match status" value="1"/>
</dbReference>
<evidence type="ECO:0000313" key="9">
    <source>
        <dbReference type="EMBL" id="KAK8113958.1"/>
    </source>
</evidence>
<name>A0AAW0QTE6_9PEZI</name>
<sequence length="375" mass="41790">MDVEVPQLSHDSNGPWMVWSSWALTGLSSAFLTLRCYCRTSRNQALWWDDYVLILAWMMLLASAVMVTYNVSQGFGQHIYNVGPEKLPMIGLLAQVDLVLEVLGVAWSKTSWAITLLHLSRDLLRHVVIFIIITINLFLAISIPKTLGTIPKRRLLAFTDRSDIRYNLWRYDASLMQPTPYPVVCSYLTSISAYSGAMDITLALLPWFLIMKVHMRLTERIGVAVAMSCGIFAGATAFVKSSYVLNLESKDPIYDTAPLVVWGHAEIAVTIIAASIPVLRVLIKDASKSFRSSRQRTNSQANTASYNKSVSTNRGTSLRRLPNLLSKGTTDLSSVTTTICTATLVDRPHNNSINDNYKSYDGAYPDALTCSWFES</sequence>
<evidence type="ECO:0000256" key="1">
    <source>
        <dbReference type="ARBA" id="ARBA00004141"/>
    </source>
</evidence>
<comment type="caution">
    <text evidence="9">The sequence shown here is derived from an EMBL/GenBank/DDBJ whole genome shotgun (WGS) entry which is preliminary data.</text>
</comment>
<comment type="subcellular location">
    <subcellularLocation>
        <location evidence="1">Membrane</location>
        <topology evidence="1">Multi-pass membrane protein</topology>
    </subcellularLocation>
</comment>
<keyword evidence="10" id="KW-1185">Reference proteome</keyword>
<dbReference type="EMBL" id="JAQQWP010000006">
    <property type="protein sequence ID" value="KAK8113958.1"/>
    <property type="molecule type" value="Genomic_DNA"/>
</dbReference>
<dbReference type="InterPro" id="IPR052337">
    <property type="entry name" value="SAT4-like"/>
</dbReference>
<feature type="domain" description="Rhodopsin" evidence="8">
    <location>
        <begin position="34"/>
        <end position="284"/>
    </location>
</feature>
<feature type="transmembrane region" description="Helical" evidence="7">
    <location>
        <begin position="221"/>
        <end position="239"/>
    </location>
</feature>
<accession>A0AAW0QTE6</accession>
<feature type="transmembrane region" description="Helical" evidence="7">
    <location>
        <begin position="187"/>
        <end position="209"/>
    </location>
</feature>
<dbReference type="InterPro" id="IPR049326">
    <property type="entry name" value="Rhodopsin_dom_fungi"/>
</dbReference>
<feature type="transmembrane region" description="Helical" evidence="7">
    <location>
        <begin position="50"/>
        <end position="69"/>
    </location>
</feature>
<feature type="region of interest" description="Disordered" evidence="6">
    <location>
        <begin position="293"/>
        <end position="314"/>
    </location>
</feature>
<dbReference type="PANTHER" id="PTHR33048:SF42">
    <property type="entry name" value="INTEGRAL MEMBRANE PROTEIN"/>
    <property type="match status" value="1"/>
</dbReference>
<reference evidence="9 10" key="1">
    <citation type="submission" date="2023-01" db="EMBL/GenBank/DDBJ databases">
        <title>Analysis of 21 Apiospora genomes using comparative genomics revels a genus with tremendous synthesis potential of carbohydrate active enzymes and secondary metabolites.</title>
        <authorList>
            <person name="Sorensen T."/>
        </authorList>
    </citation>
    <scope>NUCLEOTIDE SEQUENCE [LARGE SCALE GENOMIC DNA]</scope>
    <source>
        <strain evidence="9 10">CBS 117206</strain>
    </source>
</reference>
<protein>
    <recommendedName>
        <fullName evidence="8">Rhodopsin domain-containing protein</fullName>
    </recommendedName>
</protein>
<evidence type="ECO:0000256" key="3">
    <source>
        <dbReference type="ARBA" id="ARBA00022989"/>
    </source>
</evidence>
<dbReference type="PANTHER" id="PTHR33048">
    <property type="entry name" value="PTH11-LIKE INTEGRAL MEMBRANE PROTEIN (AFU_ORTHOLOGUE AFUA_5G11245)"/>
    <property type="match status" value="1"/>
</dbReference>
<comment type="similarity">
    <text evidence="5">Belongs to the SAT4 family.</text>
</comment>
<dbReference type="AlphaFoldDB" id="A0AAW0QTE6"/>
<feature type="transmembrane region" description="Helical" evidence="7">
    <location>
        <begin position="259"/>
        <end position="283"/>
    </location>
</feature>
<keyword evidence="2 7" id="KW-0812">Transmembrane</keyword>
<proteinExistence type="inferred from homology"/>
<evidence type="ECO:0000259" key="8">
    <source>
        <dbReference type="Pfam" id="PF20684"/>
    </source>
</evidence>
<gene>
    <name evidence="9" type="ORF">PG999_006027</name>
</gene>
<feature type="transmembrane region" description="Helical" evidence="7">
    <location>
        <begin position="89"/>
        <end position="107"/>
    </location>
</feature>
<evidence type="ECO:0000256" key="4">
    <source>
        <dbReference type="ARBA" id="ARBA00023136"/>
    </source>
</evidence>